<dbReference type="Pfam" id="PF01576">
    <property type="entry name" value="Myosin_tail_1"/>
    <property type="match status" value="1"/>
</dbReference>
<keyword evidence="5" id="KW-0963">Cytoplasm</keyword>
<sequence>MKGFIDQYSLHHVNFTFKKQMAIEIDQLNARVVEAETRLKTEELQNAYDEIQRQLQQTLDLYGVAQRKLQSLTAEYEEARANLESVSYALTNKLSVASDLLSFNSKKHLHVSKDLSTININLSNAKSKLEQEISIIAGDYDEVSKELRLTDERLQKTSVELKRTTEILHEEQERYIKVESIKKSLEVEVKNLTIRIENVEANALANTKRMVSKLEARVHDLELELDEERRRHNETAKILKKKERNVKELVLQCEEDHKNIMILQDTLDKTYEKVNIYKRQLNEHESVTQNNITRVRRFQRELEAAEERAENAESNLTMIRAKHRTFVTSQTTSLPGGEQVIIRETVTTE</sequence>
<keyword evidence="6 11" id="KW-0175">Coiled coil</keyword>
<evidence type="ECO:0000313" key="13">
    <source>
        <dbReference type="EMBL" id="KAB7506179.1"/>
    </source>
</evidence>
<evidence type="ECO:0000259" key="12">
    <source>
        <dbReference type="Pfam" id="PF01576"/>
    </source>
</evidence>
<feature type="coiled-coil region" evidence="11">
    <location>
        <begin position="295"/>
        <end position="322"/>
    </location>
</feature>
<keyword evidence="9" id="KW-0514">Muscle protein</keyword>
<comment type="function">
    <text evidence="10">Paramyosin is a major structural component of many thick filaments isolated from invertebrate muscles.</text>
</comment>
<dbReference type="PANTHER" id="PTHR46349:SF6">
    <property type="entry name" value="MYOSIN-6-LIKE"/>
    <property type="match status" value="1"/>
</dbReference>
<evidence type="ECO:0000313" key="14">
    <source>
        <dbReference type="Proteomes" id="UP000326759"/>
    </source>
</evidence>
<proteinExistence type="inferred from homology"/>
<evidence type="ECO:0000256" key="6">
    <source>
        <dbReference type="ARBA" id="ARBA00023054"/>
    </source>
</evidence>
<evidence type="ECO:0000256" key="10">
    <source>
        <dbReference type="ARBA" id="ARBA00049580"/>
    </source>
</evidence>
<evidence type="ECO:0000256" key="5">
    <source>
        <dbReference type="ARBA" id="ARBA00022490"/>
    </source>
</evidence>
<dbReference type="InterPro" id="IPR002928">
    <property type="entry name" value="Myosin_tail"/>
</dbReference>
<keyword evidence="7" id="KW-0518">Myosin</keyword>
<feature type="coiled-coil region" evidence="11">
    <location>
        <begin position="154"/>
        <end position="259"/>
    </location>
</feature>
<dbReference type="PANTHER" id="PTHR46349">
    <property type="entry name" value="CINGULIN-LIKE PROTEIN 1-RELATED"/>
    <property type="match status" value="1"/>
</dbReference>
<reference evidence="13 14" key="1">
    <citation type="journal article" date="2019" name="PLoS Biol.">
        <title>Sex chromosomes control vertical transmission of feminizing Wolbachia symbionts in an isopod.</title>
        <authorList>
            <person name="Becking T."/>
            <person name="Chebbi M.A."/>
            <person name="Giraud I."/>
            <person name="Moumen B."/>
            <person name="Laverre T."/>
            <person name="Caubet Y."/>
            <person name="Peccoud J."/>
            <person name="Gilbert C."/>
            <person name="Cordaux R."/>
        </authorList>
    </citation>
    <scope>NUCLEOTIDE SEQUENCE [LARGE SCALE GENOMIC DNA]</scope>
    <source>
        <strain evidence="13">ANa2</strain>
        <tissue evidence="13">Whole body excluding digestive tract and cuticle</tissue>
    </source>
</reference>
<dbReference type="GO" id="GO:0032982">
    <property type="term" value="C:myosin filament"/>
    <property type="evidence" value="ECO:0007669"/>
    <property type="project" value="UniProtKB-KW"/>
</dbReference>
<feature type="coiled-coil region" evidence="11">
    <location>
        <begin position="18"/>
        <end position="89"/>
    </location>
</feature>
<evidence type="ECO:0000256" key="9">
    <source>
        <dbReference type="ARBA" id="ARBA00023179"/>
    </source>
</evidence>
<dbReference type="AlphaFoldDB" id="A0A5N5TIP7"/>
<keyword evidence="14" id="KW-1185">Reference proteome</keyword>
<dbReference type="OrthoDB" id="312459at2759"/>
<organism evidence="13 14">
    <name type="scientific">Armadillidium nasatum</name>
    <dbReference type="NCBI Taxonomy" id="96803"/>
    <lineage>
        <taxon>Eukaryota</taxon>
        <taxon>Metazoa</taxon>
        <taxon>Ecdysozoa</taxon>
        <taxon>Arthropoda</taxon>
        <taxon>Crustacea</taxon>
        <taxon>Multicrustacea</taxon>
        <taxon>Malacostraca</taxon>
        <taxon>Eumalacostraca</taxon>
        <taxon>Peracarida</taxon>
        <taxon>Isopoda</taxon>
        <taxon>Oniscidea</taxon>
        <taxon>Crinocheta</taxon>
        <taxon>Armadillidiidae</taxon>
        <taxon>Armadillidium</taxon>
    </lineage>
</organism>
<evidence type="ECO:0000256" key="8">
    <source>
        <dbReference type="ARBA" id="ARBA00023175"/>
    </source>
</evidence>
<evidence type="ECO:0000256" key="2">
    <source>
        <dbReference type="ARBA" id="ARBA00008447"/>
    </source>
</evidence>
<evidence type="ECO:0000256" key="11">
    <source>
        <dbReference type="SAM" id="Coils"/>
    </source>
</evidence>
<evidence type="ECO:0000256" key="7">
    <source>
        <dbReference type="ARBA" id="ARBA00023123"/>
    </source>
</evidence>
<dbReference type="GO" id="GO:0016459">
    <property type="term" value="C:myosin complex"/>
    <property type="evidence" value="ECO:0007669"/>
    <property type="project" value="InterPro"/>
</dbReference>
<name>A0A5N5TIP7_9CRUS</name>
<accession>A0A5N5TIP7</accession>
<comment type="similarity">
    <text evidence="2">Belongs to the paramyosin family.</text>
</comment>
<evidence type="ECO:0000256" key="1">
    <source>
        <dbReference type="ARBA" id="ARBA00004657"/>
    </source>
</evidence>
<comment type="subcellular location">
    <subcellularLocation>
        <location evidence="1">Cytoplasm</location>
        <location evidence="1">Myofibril</location>
    </subcellularLocation>
</comment>
<dbReference type="EMBL" id="SEYY01000956">
    <property type="protein sequence ID" value="KAB7506179.1"/>
    <property type="molecule type" value="Genomic_DNA"/>
</dbReference>
<comment type="caution">
    <text evidence="13">The sequence shown here is derived from an EMBL/GenBank/DDBJ whole genome shotgun (WGS) entry which is preliminary data.</text>
</comment>
<protein>
    <recommendedName>
        <fullName evidence="3">Paramyosin</fullName>
    </recommendedName>
</protein>
<evidence type="ECO:0000256" key="4">
    <source>
        <dbReference type="ARBA" id="ARBA00022433"/>
    </source>
</evidence>
<dbReference type="GO" id="GO:0030016">
    <property type="term" value="C:myofibril"/>
    <property type="evidence" value="ECO:0007669"/>
    <property type="project" value="UniProtKB-SubCell"/>
</dbReference>
<keyword evidence="4" id="KW-0787">Thick filament</keyword>
<feature type="domain" description="Myosin tail" evidence="12">
    <location>
        <begin position="18"/>
        <end position="322"/>
    </location>
</feature>
<dbReference type="Proteomes" id="UP000326759">
    <property type="component" value="Unassembled WGS sequence"/>
</dbReference>
<gene>
    <name evidence="13" type="primary">Prm</name>
    <name evidence="13" type="ORF">Anas_08848</name>
</gene>
<keyword evidence="8" id="KW-0505">Motor protein</keyword>
<evidence type="ECO:0000256" key="3">
    <source>
        <dbReference type="ARBA" id="ARBA00018623"/>
    </source>
</evidence>